<reference evidence="3" key="1">
    <citation type="submission" date="2021-02" db="EMBL/GenBank/DDBJ databases">
        <authorList>
            <person name="Bekaert M."/>
        </authorList>
    </citation>
    <scope>NUCLEOTIDE SEQUENCE</scope>
    <source>
        <strain evidence="3">IoA-00</strain>
    </source>
</reference>
<protein>
    <submittedName>
        <fullName evidence="3">(salmon louse) hypothetical protein</fullName>
    </submittedName>
</protein>
<evidence type="ECO:0000313" key="4">
    <source>
        <dbReference type="Proteomes" id="UP000675881"/>
    </source>
</evidence>
<comment type="similarity">
    <text evidence="1">Belongs to the short-chain dehydrogenases/reductases (SDR) family.</text>
</comment>
<accession>A0A7R8D635</accession>
<dbReference type="OrthoDB" id="5545019at2759"/>
<dbReference type="InterPro" id="IPR002347">
    <property type="entry name" value="SDR_fam"/>
</dbReference>
<dbReference type="Proteomes" id="UP000675881">
    <property type="component" value="Chromosome 9"/>
</dbReference>
<keyword evidence="4" id="KW-1185">Reference proteome</keyword>
<dbReference type="AlphaFoldDB" id="A0A7R8D635"/>
<dbReference type="SUPFAM" id="SSF51735">
    <property type="entry name" value="NAD(P)-binding Rossmann-fold domains"/>
    <property type="match status" value="1"/>
</dbReference>
<dbReference type="PANTHER" id="PTHR43899:SF13">
    <property type="entry name" value="RH59310P"/>
    <property type="match status" value="1"/>
</dbReference>
<dbReference type="InterPro" id="IPR036291">
    <property type="entry name" value="NAD(P)-bd_dom_sf"/>
</dbReference>
<evidence type="ECO:0000256" key="2">
    <source>
        <dbReference type="ARBA" id="ARBA00023002"/>
    </source>
</evidence>
<dbReference type="Gene3D" id="3.40.50.720">
    <property type="entry name" value="NAD(P)-binding Rossmann-like Domain"/>
    <property type="match status" value="1"/>
</dbReference>
<dbReference type="InterPro" id="IPR051019">
    <property type="entry name" value="VLCFA-Steroid_DH"/>
</dbReference>
<dbReference type="Pfam" id="PF00106">
    <property type="entry name" value="adh_short"/>
    <property type="match status" value="1"/>
</dbReference>
<sequence>MGQWALVTGATDGIGRAYADALAKRGLDIILVSRSPFKLQNAAADIENKYKVKTKIIDVDFTTDSLELASRLKRELKELEHV</sequence>
<name>A0A7R8D635_LEPSM</name>
<organism evidence="3 4">
    <name type="scientific">Lepeophtheirus salmonis</name>
    <name type="common">Salmon louse</name>
    <name type="synonym">Caligus salmonis</name>
    <dbReference type="NCBI Taxonomy" id="72036"/>
    <lineage>
        <taxon>Eukaryota</taxon>
        <taxon>Metazoa</taxon>
        <taxon>Ecdysozoa</taxon>
        <taxon>Arthropoda</taxon>
        <taxon>Crustacea</taxon>
        <taxon>Multicrustacea</taxon>
        <taxon>Hexanauplia</taxon>
        <taxon>Copepoda</taxon>
        <taxon>Siphonostomatoida</taxon>
        <taxon>Caligidae</taxon>
        <taxon>Lepeophtheirus</taxon>
    </lineage>
</organism>
<proteinExistence type="inferred from homology"/>
<dbReference type="PANTHER" id="PTHR43899">
    <property type="entry name" value="RH59310P"/>
    <property type="match status" value="1"/>
</dbReference>
<gene>
    <name evidence="3" type="ORF">LSAA_14752</name>
</gene>
<evidence type="ECO:0000313" key="3">
    <source>
        <dbReference type="EMBL" id="CAF3040728.1"/>
    </source>
</evidence>
<evidence type="ECO:0000256" key="1">
    <source>
        <dbReference type="ARBA" id="ARBA00006484"/>
    </source>
</evidence>
<keyword evidence="2" id="KW-0560">Oxidoreductase</keyword>
<dbReference type="GO" id="GO:0005783">
    <property type="term" value="C:endoplasmic reticulum"/>
    <property type="evidence" value="ECO:0007669"/>
    <property type="project" value="TreeGrafter"/>
</dbReference>
<dbReference type="GO" id="GO:0016491">
    <property type="term" value="F:oxidoreductase activity"/>
    <property type="evidence" value="ECO:0007669"/>
    <property type="project" value="UniProtKB-KW"/>
</dbReference>
<dbReference type="EMBL" id="HG994588">
    <property type="protein sequence ID" value="CAF3040728.1"/>
    <property type="molecule type" value="Genomic_DNA"/>
</dbReference>